<dbReference type="KEGG" id="pda:103723220"/>
<evidence type="ECO:0000256" key="1">
    <source>
        <dbReference type="SAM" id="Phobius"/>
    </source>
</evidence>
<dbReference type="SUPFAM" id="SSF103473">
    <property type="entry name" value="MFS general substrate transporter"/>
    <property type="match status" value="1"/>
</dbReference>
<keyword evidence="1" id="KW-0472">Membrane</keyword>
<gene>
    <name evidence="3" type="primary">LOC103723220</name>
</gene>
<evidence type="ECO:0000313" key="2">
    <source>
        <dbReference type="Proteomes" id="UP000228380"/>
    </source>
</evidence>
<dbReference type="Proteomes" id="UP000228380">
    <property type="component" value="Unplaced"/>
</dbReference>
<name>A0A8B8IY31_PHODC</name>
<accession>A0A8B8IY31</accession>
<keyword evidence="1" id="KW-1133">Transmembrane helix</keyword>
<protein>
    <submittedName>
        <fullName evidence="3">Uncharacterized protein LOC103723220</fullName>
    </submittedName>
</protein>
<dbReference type="InterPro" id="IPR045501">
    <property type="entry name" value="DUF6490"/>
</dbReference>
<dbReference type="OrthoDB" id="773701at2759"/>
<keyword evidence="1" id="KW-0812">Transmembrane</keyword>
<feature type="transmembrane region" description="Helical" evidence="1">
    <location>
        <begin position="38"/>
        <end position="59"/>
    </location>
</feature>
<dbReference type="RefSeq" id="XP_026655815.2">
    <property type="nucleotide sequence ID" value="XM_026800014.2"/>
</dbReference>
<proteinExistence type="predicted"/>
<evidence type="ECO:0000313" key="3">
    <source>
        <dbReference type="RefSeq" id="XP_026655815.2"/>
    </source>
</evidence>
<dbReference type="PANTHER" id="PTHR46610:SF20">
    <property type="entry name" value="OS05G0181300 PROTEIN"/>
    <property type="match status" value="1"/>
</dbReference>
<dbReference type="GeneID" id="103723220"/>
<keyword evidence="2" id="KW-1185">Reference proteome</keyword>
<feature type="transmembrane region" description="Helical" evidence="1">
    <location>
        <begin position="12"/>
        <end position="32"/>
    </location>
</feature>
<reference evidence="3" key="1">
    <citation type="submission" date="2025-08" db="UniProtKB">
        <authorList>
            <consortium name="RefSeq"/>
        </authorList>
    </citation>
    <scope>IDENTIFICATION</scope>
    <source>
        <tissue evidence="3">Young leaves</tissue>
    </source>
</reference>
<sequence>MMVQNTDERQAFCGTLIGLAFLTTNTVLLAYQTRHDPWTLAFVFFAYLDVLALFGCLRAYEKQRAEPLGTVEKNTSLKVAIWVLANALNVAFVYRVAQMMPPALYAPVWGMSGFTLLATFYGLFQCPEPKNLNNNDAEEVLFSEFSPETKV</sequence>
<dbReference type="AlphaFoldDB" id="A0A8B8IY31"/>
<dbReference type="PANTHER" id="PTHR46610">
    <property type="entry name" value="OS05G0181300 PROTEIN"/>
    <property type="match status" value="1"/>
</dbReference>
<organism evidence="2 3">
    <name type="scientific">Phoenix dactylifera</name>
    <name type="common">Date palm</name>
    <dbReference type="NCBI Taxonomy" id="42345"/>
    <lineage>
        <taxon>Eukaryota</taxon>
        <taxon>Viridiplantae</taxon>
        <taxon>Streptophyta</taxon>
        <taxon>Embryophyta</taxon>
        <taxon>Tracheophyta</taxon>
        <taxon>Spermatophyta</taxon>
        <taxon>Magnoliopsida</taxon>
        <taxon>Liliopsida</taxon>
        <taxon>Arecaceae</taxon>
        <taxon>Coryphoideae</taxon>
        <taxon>Phoeniceae</taxon>
        <taxon>Phoenix</taxon>
    </lineage>
</organism>
<feature type="transmembrane region" description="Helical" evidence="1">
    <location>
        <begin position="103"/>
        <end position="124"/>
    </location>
</feature>
<feature type="transmembrane region" description="Helical" evidence="1">
    <location>
        <begin position="79"/>
        <end position="97"/>
    </location>
</feature>
<dbReference type="Pfam" id="PF20100">
    <property type="entry name" value="DUF6490"/>
    <property type="match status" value="1"/>
</dbReference>
<dbReference type="InterPro" id="IPR036259">
    <property type="entry name" value="MFS_trans_sf"/>
</dbReference>